<gene>
    <name evidence="1" type="ORF">CES86_3701</name>
</gene>
<protein>
    <submittedName>
        <fullName evidence="1">Uncharacterized protein</fullName>
    </submittedName>
</protein>
<organism evidence="1 2">
    <name type="scientific">Brucella lupini</name>
    <dbReference type="NCBI Taxonomy" id="255457"/>
    <lineage>
        <taxon>Bacteria</taxon>
        <taxon>Pseudomonadati</taxon>
        <taxon>Pseudomonadota</taxon>
        <taxon>Alphaproteobacteria</taxon>
        <taxon>Hyphomicrobiales</taxon>
        <taxon>Brucellaceae</taxon>
        <taxon>Brucella/Ochrobactrum group</taxon>
        <taxon>Brucella</taxon>
    </lineage>
</organism>
<dbReference type="AlphaFoldDB" id="A0A256GGI7"/>
<proteinExistence type="predicted"/>
<accession>A0A256GGI7</accession>
<name>A0A256GGI7_9HYPH</name>
<dbReference type="EMBL" id="NNRN01000055">
    <property type="protein sequence ID" value="OYR26233.1"/>
    <property type="molecule type" value="Genomic_DNA"/>
</dbReference>
<comment type="caution">
    <text evidence="1">The sequence shown here is derived from an EMBL/GenBank/DDBJ whole genome shotgun (WGS) entry which is preliminary data.</text>
</comment>
<dbReference type="Proteomes" id="UP000216363">
    <property type="component" value="Unassembled WGS sequence"/>
</dbReference>
<evidence type="ECO:0000313" key="2">
    <source>
        <dbReference type="Proteomes" id="UP000216363"/>
    </source>
</evidence>
<sequence length="45" mass="4933">MAAILRVSAQPSKPIQSKPKLITTAWLARELEKVLTEAFPGDLNV</sequence>
<evidence type="ECO:0000313" key="1">
    <source>
        <dbReference type="EMBL" id="OYR26233.1"/>
    </source>
</evidence>
<reference evidence="1 2" key="1">
    <citation type="submission" date="2017-07" db="EMBL/GenBank/DDBJ databases">
        <title>Draft genome of Ochrobactrum lupini type strain LUP21.</title>
        <authorList>
            <person name="Krzyzanowska D.M."/>
            <person name="Jafra S."/>
        </authorList>
    </citation>
    <scope>NUCLEOTIDE SEQUENCE [LARGE SCALE GENOMIC DNA]</scope>
    <source>
        <strain evidence="1 2">LUP21</strain>
    </source>
</reference>